<reference evidence="1" key="2">
    <citation type="journal article" date="2015" name="Fish Shellfish Immunol.">
        <title>Early steps in the European eel (Anguilla anguilla)-Vibrio vulnificus interaction in the gills: Role of the RtxA13 toxin.</title>
        <authorList>
            <person name="Callol A."/>
            <person name="Pajuelo D."/>
            <person name="Ebbesson L."/>
            <person name="Teles M."/>
            <person name="MacKenzie S."/>
            <person name="Amaro C."/>
        </authorList>
    </citation>
    <scope>NUCLEOTIDE SEQUENCE</scope>
</reference>
<sequence length="37" mass="4126">MAFKEAAMRLIFNVMNLGPQLGLQYIAKNGEDIITLT</sequence>
<organism evidence="1">
    <name type="scientific">Anguilla anguilla</name>
    <name type="common">European freshwater eel</name>
    <name type="synonym">Muraena anguilla</name>
    <dbReference type="NCBI Taxonomy" id="7936"/>
    <lineage>
        <taxon>Eukaryota</taxon>
        <taxon>Metazoa</taxon>
        <taxon>Chordata</taxon>
        <taxon>Craniata</taxon>
        <taxon>Vertebrata</taxon>
        <taxon>Euteleostomi</taxon>
        <taxon>Actinopterygii</taxon>
        <taxon>Neopterygii</taxon>
        <taxon>Teleostei</taxon>
        <taxon>Anguilliformes</taxon>
        <taxon>Anguillidae</taxon>
        <taxon>Anguilla</taxon>
    </lineage>
</organism>
<reference evidence="1" key="1">
    <citation type="submission" date="2014-11" db="EMBL/GenBank/DDBJ databases">
        <authorList>
            <person name="Amaro Gonzalez C."/>
        </authorList>
    </citation>
    <scope>NUCLEOTIDE SEQUENCE</scope>
</reference>
<evidence type="ECO:0000313" key="1">
    <source>
        <dbReference type="EMBL" id="JAH03530.1"/>
    </source>
</evidence>
<name>A0A0E9PHH3_ANGAN</name>
<protein>
    <submittedName>
        <fullName evidence="1">Uncharacterized protein</fullName>
    </submittedName>
</protein>
<accession>A0A0E9PHH3</accession>
<dbReference type="AlphaFoldDB" id="A0A0E9PHH3"/>
<proteinExistence type="predicted"/>
<dbReference type="EMBL" id="GBXM01105047">
    <property type="protein sequence ID" value="JAH03530.1"/>
    <property type="molecule type" value="Transcribed_RNA"/>
</dbReference>